<evidence type="ECO:0000256" key="4">
    <source>
        <dbReference type="ARBA" id="ARBA00022777"/>
    </source>
</evidence>
<protein>
    <submittedName>
        <fullName evidence="9">Rskn-1 protein</fullName>
    </submittedName>
</protein>
<keyword evidence="5" id="KW-0067">ATP-binding</keyword>
<evidence type="ECO:0000259" key="8">
    <source>
        <dbReference type="PROSITE" id="PS50222"/>
    </source>
</evidence>
<proteinExistence type="inferred from homology"/>
<sequence>MLLEALHLAGVAYRDLKPAENVMLDSQGYVKLVDFGLAKDMRDQSKTFTIVGTVYYMAPEIFVGRGYGLEIDFWSLGIMVYEMVCGRLPFGNESAEEDDIIAAVLEETLAFPPKYNDNAGKNLMERLLCKDPAERMGSHDSWQEVKEHKFFKMTGSKGDLFTQILGREMNPPLMPEGEEYSKEAYLSPGRSRRDIEEFADEEKLKLQEHAKAVWKKLDPNGQGVVQTEELVLLLAQTDCDLNRNQIDALVEAVDTKADGITFKTFCAFLEQSDLDAHAVLRALEG</sequence>
<dbReference type="GO" id="GO:0005524">
    <property type="term" value="F:ATP binding"/>
    <property type="evidence" value="ECO:0007669"/>
    <property type="project" value="UniProtKB-KW"/>
</dbReference>
<dbReference type="Proteomes" id="UP000604046">
    <property type="component" value="Unassembled WGS sequence"/>
</dbReference>
<name>A0A812JE44_9DINO</name>
<keyword evidence="2" id="KW-0808">Transferase</keyword>
<comment type="caution">
    <text evidence="9">The sequence shown here is derived from an EMBL/GenBank/DDBJ whole genome shotgun (WGS) entry which is preliminary data.</text>
</comment>
<dbReference type="Gene3D" id="1.10.238.10">
    <property type="entry name" value="EF-hand"/>
    <property type="match status" value="1"/>
</dbReference>
<organism evidence="9 10">
    <name type="scientific">Symbiodinium natans</name>
    <dbReference type="NCBI Taxonomy" id="878477"/>
    <lineage>
        <taxon>Eukaryota</taxon>
        <taxon>Sar</taxon>
        <taxon>Alveolata</taxon>
        <taxon>Dinophyceae</taxon>
        <taxon>Suessiales</taxon>
        <taxon>Symbiodiniaceae</taxon>
        <taxon>Symbiodinium</taxon>
    </lineage>
</organism>
<dbReference type="PANTHER" id="PTHR24353:SF37">
    <property type="entry name" value="CAMP-DEPENDENT PROTEIN KINASE CATALYTIC SUBUNIT PRKX"/>
    <property type="match status" value="1"/>
</dbReference>
<comment type="similarity">
    <text evidence="6">Belongs to the protein kinase superfamily. Ser/Thr protein kinase family. CDPK subfamily.</text>
</comment>
<dbReference type="EMBL" id="CAJNDS010000446">
    <property type="protein sequence ID" value="CAE7206927.1"/>
    <property type="molecule type" value="Genomic_DNA"/>
</dbReference>
<evidence type="ECO:0000256" key="5">
    <source>
        <dbReference type="ARBA" id="ARBA00022840"/>
    </source>
</evidence>
<dbReference type="Pfam" id="PF00069">
    <property type="entry name" value="Pkinase"/>
    <property type="match status" value="1"/>
</dbReference>
<dbReference type="AlphaFoldDB" id="A0A812JE44"/>
<dbReference type="InterPro" id="IPR000719">
    <property type="entry name" value="Prot_kinase_dom"/>
</dbReference>
<dbReference type="InterPro" id="IPR011992">
    <property type="entry name" value="EF-hand-dom_pair"/>
</dbReference>
<dbReference type="SMART" id="SM00220">
    <property type="entry name" value="S_TKc"/>
    <property type="match status" value="1"/>
</dbReference>
<keyword evidence="4" id="KW-0418">Kinase</keyword>
<dbReference type="OrthoDB" id="411105at2759"/>
<dbReference type="PROSITE" id="PS50222">
    <property type="entry name" value="EF_HAND_2"/>
    <property type="match status" value="1"/>
</dbReference>
<evidence type="ECO:0000256" key="3">
    <source>
        <dbReference type="ARBA" id="ARBA00022741"/>
    </source>
</evidence>
<gene>
    <name evidence="9" type="primary">rskn-1</name>
    <name evidence="9" type="ORF">SNAT2548_LOCUS6637</name>
</gene>
<dbReference type="InterPro" id="IPR002048">
    <property type="entry name" value="EF_hand_dom"/>
</dbReference>
<accession>A0A812JE44</accession>
<evidence type="ECO:0000256" key="6">
    <source>
        <dbReference type="ARBA" id="ARBA00024334"/>
    </source>
</evidence>
<dbReference type="GO" id="GO:0005509">
    <property type="term" value="F:calcium ion binding"/>
    <property type="evidence" value="ECO:0007669"/>
    <property type="project" value="InterPro"/>
</dbReference>
<dbReference type="PROSITE" id="PS50011">
    <property type="entry name" value="PROTEIN_KINASE_DOM"/>
    <property type="match status" value="1"/>
</dbReference>
<dbReference type="PANTHER" id="PTHR24353">
    <property type="entry name" value="CYCLIC NUCLEOTIDE-DEPENDENT PROTEIN KINASE"/>
    <property type="match status" value="1"/>
</dbReference>
<evidence type="ECO:0000313" key="10">
    <source>
        <dbReference type="Proteomes" id="UP000604046"/>
    </source>
</evidence>
<feature type="domain" description="Protein kinase" evidence="7">
    <location>
        <begin position="1"/>
        <end position="151"/>
    </location>
</feature>
<dbReference type="SUPFAM" id="SSF56112">
    <property type="entry name" value="Protein kinase-like (PK-like)"/>
    <property type="match status" value="1"/>
</dbReference>
<evidence type="ECO:0000256" key="1">
    <source>
        <dbReference type="ARBA" id="ARBA00022527"/>
    </source>
</evidence>
<dbReference type="GO" id="GO:0004691">
    <property type="term" value="F:cAMP-dependent protein kinase activity"/>
    <property type="evidence" value="ECO:0007669"/>
    <property type="project" value="TreeGrafter"/>
</dbReference>
<keyword evidence="3" id="KW-0547">Nucleotide-binding</keyword>
<dbReference type="SUPFAM" id="SSF47473">
    <property type="entry name" value="EF-hand"/>
    <property type="match status" value="1"/>
</dbReference>
<evidence type="ECO:0000256" key="2">
    <source>
        <dbReference type="ARBA" id="ARBA00022679"/>
    </source>
</evidence>
<keyword evidence="10" id="KW-1185">Reference proteome</keyword>
<dbReference type="GO" id="GO:0005952">
    <property type="term" value="C:cAMP-dependent protein kinase complex"/>
    <property type="evidence" value="ECO:0007669"/>
    <property type="project" value="TreeGrafter"/>
</dbReference>
<dbReference type="Gene3D" id="1.10.510.10">
    <property type="entry name" value="Transferase(Phosphotransferase) domain 1"/>
    <property type="match status" value="1"/>
</dbReference>
<evidence type="ECO:0000313" key="9">
    <source>
        <dbReference type="EMBL" id="CAE7206927.1"/>
    </source>
</evidence>
<feature type="domain" description="EF-hand" evidence="8">
    <location>
        <begin position="205"/>
        <end position="240"/>
    </location>
</feature>
<dbReference type="InterPro" id="IPR011009">
    <property type="entry name" value="Kinase-like_dom_sf"/>
</dbReference>
<evidence type="ECO:0000259" key="7">
    <source>
        <dbReference type="PROSITE" id="PS50011"/>
    </source>
</evidence>
<keyword evidence="1" id="KW-0723">Serine/threonine-protein kinase</keyword>
<reference evidence="9" key="1">
    <citation type="submission" date="2021-02" db="EMBL/GenBank/DDBJ databases">
        <authorList>
            <person name="Dougan E. K."/>
            <person name="Rhodes N."/>
            <person name="Thang M."/>
            <person name="Chan C."/>
        </authorList>
    </citation>
    <scope>NUCLEOTIDE SEQUENCE</scope>
</reference>